<evidence type="ECO:0000313" key="5">
    <source>
        <dbReference type="EMBL" id="QIP13439.1"/>
    </source>
</evidence>
<evidence type="ECO:0000313" key="6">
    <source>
        <dbReference type="Proteomes" id="UP000501802"/>
    </source>
</evidence>
<dbReference type="PANTHER" id="PTHR11365:SF23">
    <property type="entry name" value="HYPOTHETICAL 5-OXOPROLINASE (EUROFUNG)-RELATED"/>
    <property type="match status" value="1"/>
</dbReference>
<comment type="similarity">
    <text evidence="1">Belongs to the oxoprolinase family.</text>
</comment>
<dbReference type="GO" id="GO:0005829">
    <property type="term" value="C:cytosol"/>
    <property type="evidence" value="ECO:0007669"/>
    <property type="project" value="TreeGrafter"/>
</dbReference>
<dbReference type="Proteomes" id="UP000501802">
    <property type="component" value="Chromosome"/>
</dbReference>
<dbReference type="Pfam" id="PF02538">
    <property type="entry name" value="Hydantoinase_B"/>
    <property type="match status" value="1"/>
</dbReference>
<evidence type="ECO:0000259" key="3">
    <source>
        <dbReference type="Pfam" id="PF02538"/>
    </source>
</evidence>
<protein>
    <submittedName>
        <fullName evidence="5">5-oxoprolinase</fullName>
    </submittedName>
</protein>
<organism evidence="5 6">
    <name type="scientific">Spirosoma aureum</name>
    <dbReference type="NCBI Taxonomy" id="2692134"/>
    <lineage>
        <taxon>Bacteria</taxon>
        <taxon>Pseudomonadati</taxon>
        <taxon>Bacteroidota</taxon>
        <taxon>Cytophagia</taxon>
        <taxon>Cytophagales</taxon>
        <taxon>Cytophagaceae</taxon>
        <taxon>Spirosoma</taxon>
    </lineage>
</organism>
<accession>A0A6G9AM77</accession>
<dbReference type="InterPro" id="IPR008040">
    <property type="entry name" value="Hydant_A_N"/>
</dbReference>
<proteinExistence type="inferred from homology"/>
<dbReference type="RefSeq" id="WP_167208505.1">
    <property type="nucleotide sequence ID" value="NZ_CP050063.1"/>
</dbReference>
<dbReference type="InterPro" id="IPR002821">
    <property type="entry name" value="Hydantoinase_A"/>
</dbReference>
<keyword evidence="6" id="KW-1185">Reference proteome</keyword>
<dbReference type="InterPro" id="IPR003692">
    <property type="entry name" value="Hydantoinase_B"/>
</dbReference>
<dbReference type="PANTHER" id="PTHR11365">
    <property type="entry name" value="5-OXOPROLINASE RELATED"/>
    <property type="match status" value="1"/>
</dbReference>
<feature type="domain" description="Hydantoinase B/oxoprolinase" evidence="3">
    <location>
        <begin position="762"/>
        <end position="1287"/>
    </location>
</feature>
<dbReference type="KEGG" id="spib:G8759_12775"/>
<evidence type="ECO:0000256" key="1">
    <source>
        <dbReference type="ARBA" id="ARBA00010403"/>
    </source>
</evidence>
<dbReference type="InterPro" id="IPR045079">
    <property type="entry name" value="Oxoprolinase-like"/>
</dbReference>
<reference evidence="5 6" key="1">
    <citation type="submission" date="2020-03" db="EMBL/GenBank/DDBJ databases">
        <authorList>
            <person name="Kim M.K."/>
        </authorList>
    </citation>
    <scope>NUCLEOTIDE SEQUENCE [LARGE SCALE GENOMIC DNA]</scope>
    <source>
        <strain evidence="5 6">BT328</strain>
    </source>
</reference>
<evidence type="ECO:0000259" key="2">
    <source>
        <dbReference type="Pfam" id="PF01968"/>
    </source>
</evidence>
<dbReference type="Pfam" id="PF05378">
    <property type="entry name" value="Hydant_A_N"/>
    <property type="match status" value="1"/>
</dbReference>
<gene>
    <name evidence="5" type="ORF">G8759_12775</name>
</gene>
<evidence type="ECO:0000259" key="4">
    <source>
        <dbReference type="Pfam" id="PF05378"/>
    </source>
</evidence>
<dbReference type="GO" id="GO:0017168">
    <property type="term" value="F:5-oxoprolinase (ATP-hydrolyzing) activity"/>
    <property type="evidence" value="ECO:0007669"/>
    <property type="project" value="TreeGrafter"/>
</dbReference>
<feature type="domain" description="Hydantoinase A/oxoprolinase" evidence="2">
    <location>
        <begin position="261"/>
        <end position="546"/>
    </location>
</feature>
<sequence>MWQIWIDTGGTFTDGLAQDPNGTIHRTKVLSSSRLRGQLIDGKLVAPWLTASIFDGYQLRIVDTGDCYEVLTLQTDGTLALDHPLHPIPQPATVELLTGEEAPVLATRLLTQTPLSQPFPALEMRLGTTKGTNALLERKGGRVALLVTKGFNDLLTIGTQQRPDLFQLAIPPAEVLYDTVLEVDERIAADGQVLVPLADQTIVDLVGQLQKTKPDSVAISLLNAYRNSVHERQLRDALTTAGFAYVTRSTDVSVAPQYVSRTQTAVVDAYLTPVMRSYLDNVQQQLGGSSVRIMTSSGGLVRADLFQPKDSLLSGPAGGVIGAYATSNDQPVLTLDMGGTSTDVARVQRGLDYRFSTKIGPFDLQLPSLAIETVAAGGGSVCWFEGHGATSGQLRIGPQSAGANPGPACYGATAPGQPLLLTITDVNLLLGKLHPKQFGIPVFPEKAQAALQEICDQIAAKTGNRPDPLELLRGFEHIANETMAGAIRKISVARGFDPAAYSLLVFGGAGGLHGCAIARLLNMEQLILPFDGGLLSAYGIGKAQIERIVSRSILQPLSTISDKLPALFNELSHQATDALRSDVGSDTQIRLSSALIYVRLQGQESSIELSYPFLSTSEKNQSGLEIRSELETAFQRKYQQLYGHFPSDTNGQPRPVEVESIRVIASTVRDENPVGGPPVSHRHAVPSFTTDSFPAYDWTQLQEGDTFRGPALLLNTTSSAFIESGWRVVVQAEKNVVVDYIADVDDDLPSLNKTSEVHNEVVQLELFTQRFRAIAEEMGAQLQRTAFSVNVKERLDFSCALLDANAELVANAPHIPVHLGSLGICTRLVLANIQLEPGDVVITNHPKYGGSHLPDVTLLSGVFTDEGHTDKPELIGYIINRAHHAEIGGKVPGSMPPDATTLVEEGVVLEPQYVVKKGIFQWDSRSEEVTDGLESRFRDAPYPTRALAENRADIEAALASLKAGESALQHLVRQHGLSTVHHYMTRLKQSATDAISTILEPLQGQIFQAEEALDDGHGIRVSIVVNNGRVTFDFTGTSGVHPHNLNANISILYSAVLYVLRLWCKSDTTPESIPLNEGLMTPVDFILPESSFLNPVFPDNPVDCPAVVGGNTEVSQRLVDTLLKALGLAACSQGTMNNFLFGNKNFGYYETIGGGSGATMGANGRSAVHQHMTNTKLTDPEELERRYPVRLHEFSIRKGSGGTGQWKGGDGIIREIEFLEPVQATLLSQHRVVAPYGLHGGESGATGRQTLMHTDGLEETLPGIFTRAMQAGERIRVETPGGGGVGTTTR</sequence>
<dbReference type="EMBL" id="CP050063">
    <property type="protein sequence ID" value="QIP13439.1"/>
    <property type="molecule type" value="Genomic_DNA"/>
</dbReference>
<dbReference type="Pfam" id="PF01968">
    <property type="entry name" value="Hydantoinase_A"/>
    <property type="match status" value="1"/>
</dbReference>
<dbReference type="GO" id="GO:0006749">
    <property type="term" value="P:glutathione metabolic process"/>
    <property type="evidence" value="ECO:0007669"/>
    <property type="project" value="TreeGrafter"/>
</dbReference>
<feature type="domain" description="Hydantoinase/oxoprolinase N-terminal" evidence="4">
    <location>
        <begin position="94"/>
        <end position="239"/>
    </location>
</feature>
<name>A0A6G9AM77_9BACT</name>